<keyword evidence="4" id="KW-1185">Reference proteome</keyword>
<evidence type="ECO:0000313" key="3">
    <source>
        <dbReference type="EMBL" id="KAF4136004.1"/>
    </source>
</evidence>
<gene>
    <name evidence="1" type="ORF">GN244_ATG06874</name>
    <name evidence="3" type="ORF">GN958_ATG14750</name>
    <name evidence="2" type="ORF">GN958_ATG16266</name>
</gene>
<sequence>MPPSDFKKLKVSGVIFQLTMLHELRNMLPLHFVTETSDGDDNDDSLLSLLVILRQALNRVRYSGD</sequence>
<reference evidence="1" key="1">
    <citation type="submission" date="2020-04" db="EMBL/GenBank/DDBJ databases">
        <title>Hybrid Assembly of Korean Phytophthora infestans isolates.</title>
        <authorList>
            <person name="Prokchorchik M."/>
            <person name="Lee Y."/>
            <person name="Seo J."/>
            <person name="Cho J.-H."/>
            <person name="Park Y.-E."/>
            <person name="Jang D.-C."/>
            <person name="Im J.-S."/>
            <person name="Choi J.-G."/>
            <person name="Park H.-J."/>
            <person name="Lee G.-B."/>
            <person name="Lee Y.-G."/>
            <person name="Hong S.-Y."/>
            <person name="Cho K."/>
            <person name="Sohn K.H."/>
        </authorList>
    </citation>
    <scope>NUCLEOTIDE SEQUENCE</scope>
    <source>
        <strain evidence="1">KR_1_A1</strain>
        <strain evidence="2">KR_2_A2</strain>
    </source>
</reference>
<dbReference type="EMBL" id="JAACNO010002027">
    <property type="protein sequence ID" value="KAF4136004.1"/>
    <property type="molecule type" value="Genomic_DNA"/>
</dbReference>
<organism evidence="1 4">
    <name type="scientific">Phytophthora infestans</name>
    <name type="common">Potato late blight agent</name>
    <name type="synonym">Botrytis infestans</name>
    <dbReference type="NCBI Taxonomy" id="4787"/>
    <lineage>
        <taxon>Eukaryota</taxon>
        <taxon>Sar</taxon>
        <taxon>Stramenopiles</taxon>
        <taxon>Oomycota</taxon>
        <taxon>Peronosporomycetes</taxon>
        <taxon>Peronosporales</taxon>
        <taxon>Peronosporaceae</taxon>
        <taxon>Phytophthora</taxon>
    </lineage>
</organism>
<dbReference type="EMBL" id="WSZM01000135">
    <property type="protein sequence ID" value="KAF4040832.1"/>
    <property type="molecule type" value="Genomic_DNA"/>
</dbReference>
<name>A0A833SU87_PHYIN</name>
<evidence type="ECO:0000313" key="1">
    <source>
        <dbReference type="EMBL" id="KAF4040832.1"/>
    </source>
</evidence>
<evidence type="ECO:0000313" key="2">
    <source>
        <dbReference type="EMBL" id="KAF4134544.1"/>
    </source>
</evidence>
<evidence type="ECO:0000313" key="4">
    <source>
        <dbReference type="Proteomes" id="UP000602510"/>
    </source>
</evidence>
<protein>
    <submittedName>
        <fullName evidence="1">Uncharacterized protein</fullName>
    </submittedName>
</protein>
<dbReference type="Proteomes" id="UP000602510">
    <property type="component" value="Unassembled WGS sequence"/>
</dbReference>
<comment type="caution">
    <text evidence="1">The sequence shown here is derived from an EMBL/GenBank/DDBJ whole genome shotgun (WGS) entry which is preliminary data.</text>
</comment>
<dbReference type="EMBL" id="JAACNO010002276">
    <property type="protein sequence ID" value="KAF4134544.1"/>
    <property type="molecule type" value="Genomic_DNA"/>
</dbReference>
<dbReference type="AlphaFoldDB" id="A0A833SU87"/>
<accession>A0A833SU87</accession>
<dbReference type="Proteomes" id="UP000704712">
    <property type="component" value="Unassembled WGS sequence"/>
</dbReference>
<proteinExistence type="predicted"/>